<gene>
    <name evidence="2" type="ORF">BGI27_06800</name>
    <name evidence="3" type="ORF">CGU29_07025</name>
</gene>
<dbReference type="Pfam" id="PF13487">
    <property type="entry name" value="HD_5"/>
    <property type="match status" value="1"/>
</dbReference>
<dbReference type="InterPro" id="IPR003607">
    <property type="entry name" value="HD/PDEase_dom"/>
</dbReference>
<proteinExistence type="predicted"/>
<feature type="domain" description="HD-GYP" evidence="1">
    <location>
        <begin position="5"/>
        <end position="200"/>
    </location>
</feature>
<evidence type="ECO:0000313" key="4">
    <source>
        <dbReference type="Proteomes" id="UP000216107"/>
    </source>
</evidence>
<dbReference type="SMART" id="SM00471">
    <property type="entry name" value="HDc"/>
    <property type="match status" value="1"/>
</dbReference>
<dbReference type="GO" id="GO:0008081">
    <property type="term" value="F:phosphoric diester hydrolase activity"/>
    <property type="evidence" value="ECO:0007669"/>
    <property type="project" value="UniProtKB-ARBA"/>
</dbReference>
<keyword evidence="5" id="KW-1185">Reference proteome</keyword>
<dbReference type="SUPFAM" id="SSF109604">
    <property type="entry name" value="HD-domain/PDEase-like"/>
    <property type="match status" value="1"/>
</dbReference>
<dbReference type="EMBL" id="NMRN01000015">
    <property type="protein sequence ID" value="PAS93550.1"/>
    <property type="molecule type" value="Genomic_DNA"/>
</dbReference>
<evidence type="ECO:0000313" key="2">
    <source>
        <dbReference type="EMBL" id="KAF7599672.1"/>
    </source>
</evidence>
<dbReference type="PANTHER" id="PTHR45228">
    <property type="entry name" value="CYCLIC DI-GMP PHOSPHODIESTERASE TM_0186-RELATED"/>
    <property type="match status" value="1"/>
</dbReference>
<dbReference type="InterPro" id="IPR037522">
    <property type="entry name" value="HD_GYP_dom"/>
</dbReference>
<organism evidence="3 4">
    <name type="scientific">Candidatus Dactylopiibacterium carminicum</name>
    <dbReference type="NCBI Taxonomy" id="857335"/>
    <lineage>
        <taxon>Bacteria</taxon>
        <taxon>Pseudomonadati</taxon>
        <taxon>Pseudomonadota</taxon>
        <taxon>Betaproteobacteria</taxon>
        <taxon>Rhodocyclales</taxon>
        <taxon>Rhodocyclaceae</taxon>
        <taxon>Candidatus Dactylopiibacterium</taxon>
    </lineage>
</organism>
<sequence>MMRARMEQELVGLFTMAWMVEARDPFTVGHAWRVSRYARLIAEGSVQTEQVIAQVAVAGYLHDLGKVGISDAVLTRPERLIESEYEMVKEHSAVGARLLEGHPLAGLLRDAILHHHERADGTGYPAGLKGLEIPLPARIIAVCDAFDAMTSQRPYRRALSLNEALNHIERGLGSQFDAEFGARFVSLGRAGGFDHILGHSDIGIRVQSCPNCGPVVNVFRTHEDGDSVYCRLCANEFKVRRSSQGVDIEPTGNKGRPSVAVALPDTELISRLILDAVGHLES</sequence>
<reference evidence="2 5" key="1">
    <citation type="submission" date="2016-08" db="EMBL/GenBank/DDBJ databases">
        <title>Candidatus Dactylopiibacterium carminicum genome sequence.</title>
        <authorList>
            <person name="Ramirez-Puebla S.T."/>
            <person name="Ormeno-Orrillo E."/>
            <person name="Vera-Ponce De Leon A."/>
            <person name="Luis L."/>
            <person name="Sanchez-Flores A."/>
            <person name="Monica R."/>
            <person name="Martinez-Romero E."/>
        </authorList>
    </citation>
    <scope>NUCLEOTIDE SEQUENCE [LARGE SCALE GENOMIC DNA]</scope>
    <source>
        <strain evidence="2">END1</strain>
    </source>
</reference>
<dbReference type="Gene3D" id="1.10.3210.10">
    <property type="entry name" value="Hypothetical protein af1432"/>
    <property type="match status" value="1"/>
</dbReference>
<dbReference type="OrthoDB" id="9763857at2"/>
<dbReference type="PROSITE" id="PS51832">
    <property type="entry name" value="HD_GYP"/>
    <property type="match status" value="1"/>
</dbReference>
<dbReference type="AlphaFoldDB" id="A0A272EV56"/>
<dbReference type="InterPro" id="IPR052020">
    <property type="entry name" value="Cyclic_di-GMP/3'3'-cGAMP_PDE"/>
</dbReference>
<evidence type="ECO:0000259" key="1">
    <source>
        <dbReference type="PROSITE" id="PS51832"/>
    </source>
</evidence>
<reference evidence="3 4" key="2">
    <citation type="submission" date="2017-07" db="EMBL/GenBank/DDBJ databases">
        <title>Candidatus Dactylopiibacterium carminicum, a nitrogen-fixing symbiont of the cochineal insect Dactylopius coccus and Dactylopius opuntiae (Hemiptera: Coccoidea: Dactylopiidae).</title>
        <authorList>
            <person name="Vera A."/>
        </authorList>
    </citation>
    <scope>NUCLEOTIDE SEQUENCE [LARGE SCALE GENOMIC DNA]</scope>
    <source>
        <strain evidence="3 4">NFDCM</strain>
    </source>
</reference>
<dbReference type="Proteomes" id="UP000216107">
    <property type="component" value="Unassembled WGS sequence"/>
</dbReference>
<dbReference type="EMBL" id="MDUX01000016">
    <property type="protein sequence ID" value="KAF7599672.1"/>
    <property type="molecule type" value="Genomic_DNA"/>
</dbReference>
<dbReference type="CDD" id="cd00077">
    <property type="entry name" value="HDc"/>
    <property type="match status" value="1"/>
</dbReference>
<name>A0A272EV56_9RHOO</name>
<evidence type="ECO:0000313" key="5">
    <source>
        <dbReference type="Proteomes" id="UP000623509"/>
    </source>
</evidence>
<dbReference type="RefSeq" id="WP_095524149.1">
    <property type="nucleotide sequence ID" value="NZ_MDUX01000016.1"/>
</dbReference>
<accession>A0A272EV56</accession>
<comment type="caution">
    <text evidence="3">The sequence shown here is derived from an EMBL/GenBank/DDBJ whole genome shotgun (WGS) entry which is preliminary data.</text>
</comment>
<protein>
    <submittedName>
        <fullName evidence="2">HD-GYP domain-containing protein</fullName>
    </submittedName>
    <submittedName>
        <fullName evidence="3">Phosphohydrolase</fullName>
    </submittedName>
</protein>
<keyword evidence="3" id="KW-0378">Hydrolase</keyword>
<dbReference type="Proteomes" id="UP000623509">
    <property type="component" value="Unassembled WGS sequence"/>
</dbReference>
<evidence type="ECO:0000313" key="3">
    <source>
        <dbReference type="EMBL" id="PAS93550.1"/>
    </source>
</evidence>